<protein>
    <submittedName>
        <fullName evidence="1">Uncharacterized protein</fullName>
    </submittedName>
</protein>
<comment type="caution">
    <text evidence="1">The sequence shown here is derived from an EMBL/GenBank/DDBJ whole genome shotgun (WGS) entry which is preliminary data.</text>
</comment>
<name>A0ACC3TCF2_LIPKO</name>
<evidence type="ECO:0000313" key="2">
    <source>
        <dbReference type="Proteomes" id="UP001433508"/>
    </source>
</evidence>
<sequence>MSNKKRVPYGGAIGMRSSSSMDFNRHNNTAAAAAAAAVAGLPRSSSAASLSSAAAATALKRANSLDSTNAVMVTSKRAEQRASTGLLERRSSMTERVLRGQSAGPERRRLRQNNRETGQLASLQRNLITSTSSLPRTLRSPGWRRGSSSGYASSIRSYESDLNSISEDRTLDTSSILSSPKLVASKKIPAGITEELLSPPVKHEPPSRALSPSKSALKDTSRPSSVTSSQYDAEEMTHSSAKKHVRISFSSATSTPPPVLPAFTPQGETVKLAHDVCNNTEDLSANDGVNDASATVKSQPDGITGLTAPLRERPSSEHLVQGNEDEDSDSEGSVYEDALDSFVLDRQEFPNLLAVVEDSTRQMEQVNGIAEGKEIGDKVVNRMRDAAKLQPTAETNNTQHAGRAVRKVVGSPVRPGVKSHLPSADAEFESREKSRDPALQHPTPRNAKPLNGILKTPSPELPRTVDSYHQKTGRGTHQSSSARYSGQPFALSNSPPPLPSFSSPVRPNTIRKEGSSARRNKVGDTPAMNETKATLRDSIPAQERSTFPQLESRPSSQVAMNHSVLHHNKLPATRSPTQASSASRLPSAQLQRSNSASSFQREGGYESDSNFFGFRKILSGAAPSRRHSHGFRGPEHDSDILDIDLEDESPAYRRQSDSTPRKIAVAATGMPRTDGTLGDIKVSQNEQTDVPSSARKKFRSSSNSSSSGNHNFAYERRTGIDTNTNIYEEPSYSYDDATAGVAISDDGVVPPPSMGENTFNAHITPVRHRKLSQYQQHKVEKQQKKEEKGRLKKLQESRNYGPSNMNTITGPSANTSSVQMPQPRKKKFSGLRKLFGMDR</sequence>
<dbReference type="Proteomes" id="UP001433508">
    <property type="component" value="Unassembled WGS sequence"/>
</dbReference>
<keyword evidence="2" id="KW-1185">Reference proteome</keyword>
<accession>A0ACC3TCF2</accession>
<gene>
    <name evidence="1" type="ORF">V1525DRAFT_392437</name>
</gene>
<reference evidence="2" key="1">
    <citation type="journal article" date="2024" name="Front. Bioeng. Biotechnol.">
        <title>Genome-scale model development and genomic sequencing of the oleaginous clade Lipomyces.</title>
        <authorList>
            <person name="Czajka J.J."/>
            <person name="Han Y."/>
            <person name="Kim J."/>
            <person name="Mondo S.J."/>
            <person name="Hofstad B.A."/>
            <person name="Robles A."/>
            <person name="Haridas S."/>
            <person name="Riley R."/>
            <person name="LaButti K."/>
            <person name="Pangilinan J."/>
            <person name="Andreopoulos W."/>
            <person name="Lipzen A."/>
            <person name="Yan J."/>
            <person name="Wang M."/>
            <person name="Ng V."/>
            <person name="Grigoriev I.V."/>
            <person name="Spatafora J.W."/>
            <person name="Magnuson J.K."/>
            <person name="Baker S.E."/>
            <person name="Pomraning K.R."/>
        </authorList>
    </citation>
    <scope>NUCLEOTIDE SEQUENCE [LARGE SCALE GENOMIC DNA]</scope>
    <source>
        <strain evidence="2">CBS 7786</strain>
    </source>
</reference>
<evidence type="ECO:0000313" key="1">
    <source>
        <dbReference type="EMBL" id="KAK9241205.1"/>
    </source>
</evidence>
<organism evidence="1 2">
    <name type="scientific">Lipomyces kononenkoae</name>
    <name type="common">Yeast</name>
    <dbReference type="NCBI Taxonomy" id="34357"/>
    <lineage>
        <taxon>Eukaryota</taxon>
        <taxon>Fungi</taxon>
        <taxon>Dikarya</taxon>
        <taxon>Ascomycota</taxon>
        <taxon>Saccharomycotina</taxon>
        <taxon>Lipomycetes</taxon>
        <taxon>Lipomycetales</taxon>
        <taxon>Lipomycetaceae</taxon>
        <taxon>Lipomyces</taxon>
    </lineage>
</organism>
<dbReference type="EMBL" id="MU971335">
    <property type="protein sequence ID" value="KAK9241205.1"/>
    <property type="molecule type" value="Genomic_DNA"/>
</dbReference>
<proteinExistence type="predicted"/>